<feature type="compositionally biased region" description="Basic and acidic residues" evidence="1">
    <location>
        <begin position="69"/>
        <end position="87"/>
    </location>
</feature>
<evidence type="ECO:0000313" key="2">
    <source>
        <dbReference type="EMBL" id="ROV97951.1"/>
    </source>
</evidence>
<dbReference type="Gene3D" id="3.30.160.60">
    <property type="entry name" value="Classic Zinc Finger"/>
    <property type="match status" value="1"/>
</dbReference>
<evidence type="ECO:0000256" key="1">
    <source>
        <dbReference type="SAM" id="MobiDB-lite"/>
    </source>
</evidence>
<proteinExistence type="predicted"/>
<name>A0A423W3Q2_CYTCH</name>
<organism evidence="2 3">
    <name type="scientific">Cytospora chrysosperma</name>
    <name type="common">Cytospora canker fungus</name>
    <name type="synonym">Sphaeria chrysosperma</name>
    <dbReference type="NCBI Taxonomy" id="252740"/>
    <lineage>
        <taxon>Eukaryota</taxon>
        <taxon>Fungi</taxon>
        <taxon>Dikarya</taxon>
        <taxon>Ascomycota</taxon>
        <taxon>Pezizomycotina</taxon>
        <taxon>Sordariomycetes</taxon>
        <taxon>Sordariomycetidae</taxon>
        <taxon>Diaporthales</taxon>
        <taxon>Cytosporaceae</taxon>
        <taxon>Cytospora</taxon>
    </lineage>
</organism>
<evidence type="ECO:0008006" key="4">
    <source>
        <dbReference type="Google" id="ProtNLM"/>
    </source>
</evidence>
<reference evidence="2 3" key="1">
    <citation type="submission" date="2015-09" db="EMBL/GenBank/DDBJ databases">
        <title>Host preference determinants of Valsa canker pathogens revealed by comparative genomics.</title>
        <authorList>
            <person name="Yin Z."/>
            <person name="Huang L."/>
        </authorList>
    </citation>
    <scope>NUCLEOTIDE SEQUENCE [LARGE SCALE GENOMIC DNA]</scope>
    <source>
        <strain evidence="2 3">YSFL</strain>
    </source>
</reference>
<evidence type="ECO:0000313" key="3">
    <source>
        <dbReference type="Proteomes" id="UP000284375"/>
    </source>
</evidence>
<feature type="region of interest" description="Disordered" evidence="1">
    <location>
        <begin position="40"/>
        <end position="124"/>
    </location>
</feature>
<keyword evidence="3" id="KW-1185">Reference proteome</keyword>
<dbReference type="EMBL" id="LJZO01000015">
    <property type="protein sequence ID" value="ROV97951.1"/>
    <property type="molecule type" value="Genomic_DNA"/>
</dbReference>
<dbReference type="AlphaFoldDB" id="A0A423W3Q2"/>
<protein>
    <recommendedName>
        <fullName evidence="4">C2H2-type domain-containing protein</fullName>
    </recommendedName>
</protein>
<accession>A0A423W3Q2</accession>
<dbReference type="Proteomes" id="UP000284375">
    <property type="component" value="Unassembled WGS sequence"/>
</dbReference>
<comment type="caution">
    <text evidence="2">The sequence shown here is derived from an EMBL/GenBank/DDBJ whole genome shotgun (WGS) entry which is preliminary data.</text>
</comment>
<gene>
    <name evidence="2" type="ORF">VSDG_04859</name>
</gene>
<feature type="compositionally biased region" description="Polar residues" evidence="1">
    <location>
        <begin position="108"/>
        <end position="121"/>
    </location>
</feature>
<dbReference type="OrthoDB" id="5366256at2759"/>
<sequence length="302" mass="33105">MSTAALQFDPGFSHFNMGSRSSFAWPDVVLESTNNGLLGHDMGHYHPESSMSPPIHSRSATNSPPRMAPEQRELKRQRDQARRDSKLSARLQRAGSQGSMGGYEVASPPSSQSEFATTGSLPSMPVYTTGPTDISLLTEPTTLAPQMVLPPYSPPMPSSSQMGFPSPYSQPPYMDYSYPTTTGAPMSSHYGRPISHDPAMMSYSMPSVMQNSGAPHHHHHDSQGGVRVVQSRPKPQCWEHGCNGRQFSTFSNLLRHQREKSGQATKASCPDCGAEFTRTTARNGHLLHQKCKTKRQQSTSSQ</sequence>